<reference evidence="1" key="2">
    <citation type="submission" date="2020-11" db="EMBL/GenBank/DDBJ databases">
        <authorList>
            <person name="McCartney M.A."/>
            <person name="Auch B."/>
            <person name="Kono T."/>
            <person name="Mallez S."/>
            <person name="Becker A."/>
            <person name="Gohl D.M."/>
            <person name="Silverstein K.A.T."/>
            <person name="Koren S."/>
            <person name="Bechman K.B."/>
            <person name="Herman A."/>
            <person name="Abrahante J.E."/>
            <person name="Garbe J."/>
        </authorList>
    </citation>
    <scope>NUCLEOTIDE SEQUENCE</scope>
    <source>
        <strain evidence="1">Duluth1</strain>
        <tissue evidence="1">Whole animal</tissue>
    </source>
</reference>
<comment type="caution">
    <text evidence="1">The sequence shown here is derived from an EMBL/GenBank/DDBJ whole genome shotgun (WGS) entry which is preliminary data.</text>
</comment>
<gene>
    <name evidence="1" type="ORF">DPMN_119208</name>
</gene>
<organism evidence="1 2">
    <name type="scientific">Dreissena polymorpha</name>
    <name type="common">Zebra mussel</name>
    <name type="synonym">Mytilus polymorpha</name>
    <dbReference type="NCBI Taxonomy" id="45954"/>
    <lineage>
        <taxon>Eukaryota</taxon>
        <taxon>Metazoa</taxon>
        <taxon>Spiralia</taxon>
        <taxon>Lophotrochozoa</taxon>
        <taxon>Mollusca</taxon>
        <taxon>Bivalvia</taxon>
        <taxon>Autobranchia</taxon>
        <taxon>Heteroconchia</taxon>
        <taxon>Euheterodonta</taxon>
        <taxon>Imparidentia</taxon>
        <taxon>Neoheterodontei</taxon>
        <taxon>Myida</taxon>
        <taxon>Dreissenoidea</taxon>
        <taxon>Dreissenidae</taxon>
        <taxon>Dreissena</taxon>
    </lineage>
</organism>
<dbReference type="EMBL" id="JAIWYP010000005">
    <property type="protein sequence ID" value="KAH3817653.1"/>
    <property type="molecule type" value="Genomic_DNA"/>
</dbReference>
<protein>
    <submittedName>
        <fullName evidence="1">Uncharacterized protein</fullName>
    </submittedName>
</protein>
<dbReference type="Proteomes" id="UP000828390">
    <property type="component" value="Unassembled WGS sequence"/>
</dbReference>
<name>A0A9D4JR13_DREPO</name>
<sequence>MHLINPLWQYQYFRFDQSKPGIVTAKIQHDGEETELQILKNPIFRFQNVERPHPVPSARLSADRRQYLRRSVSRYVRPASKDYFFGN</sequence>
<evidence type="ECO:0000313" key="2">
    <source>
        <dbReference type="Proteomes" id="UP000828390"/>
    </source>
</evidence>
<reference evidence="1" key="1">
    <citation type="journal article" date="2019" name="bioRxiv">
        <title>The Genome of the Zebra Mussel, Dreissena polymorpha: A Resource for Invasive Species Research.</title>
        <authorList>
            <person name="McCartney M.A."/>
            <person name="Auch B."/>
            <person name="Kono T."/>
            <person name="Mallez S."/>
            <person name="Zhang Y."/>
            <person name="Obille A."/>
            <person name="Becker A."/>
            <person name="Abrahante J.E."/>
            <person name="Garbe J."/>
            <person name="Badalamenti J.P."/>
            <person name="Herman A."/>
            <person name="Mangelson H."/>
            <person name="Liachko I."/>
            <person name="Sullivan S."/>
            <person name="Sone E.D."/>
            <person name="Koren S."/>
            <person name="Silverstein K.A.T."/>
            <person name="Beckman K.B."/>
            <person name="Gohl D.M."/>
        </authorList>
    </citation>
    <scope>NUCLEOTIDE SEQUENCE</scope>
    <source>
        <strain evidence="1">Duluth1</strain>
        <tissue evidence="1">Whole animal</tissue>
    </source>
</reference>
<evidence type="ECO:0000313" key="1">
    <source>
        <dbReference type="EMBL" id="KAH3817653.1"/>
    </source>
</evidence>
<dbReference type="AlphaFoldDB" id="A0A9D4JR13"/>
<proteinExistence type="predicted"/>
<keyword evidence="2" id="KW-1185">Reference proteome</keyword>
<accession>A0A9D4JR13</accession>